<dbReference type="AlphaFoldDB" id="A0A7R8Z4Q1"/>
<protein>
    <submittedName>
        <fullName evidence="2">Uncharacterized protein</fullName>
    </submittedName>
</protein>
<dbReference type="EMBL" id="OA564941">
    <property type="protein sequence ID" value="CAD7195916.1"/>
    <property type="molecule type" value="Genomic_DNA"/>
</dbReference>
<accession>A0A7R8Z4Q1</accession>
<gene>
    <name evidence="2" type="ORF">TDIB3V08_LOCUS2283</name>
</gene>
<feature type="compositionally biased region" description="Polar residues" evidence="1">
    <location>
        <begin position="73"/>
        <end position="83"/>
    </location>
</feature>
<evidence type="ECO:0000256" key="1">
    <source>
        <dbReference type="SAM" id="MobiDB-lite"/>
    </source>
</evidence>
<evidence type="ECO:0000313" key="2">
    <source>
        <dbReference type="EMBL" id="CAD7195916.1"/>
    </source>
</evidence>
<feature type="region of interest" description="Disordered" evidence="1">
    <location>
        <begin position="295"/>
        <end position="319"/>
    </location>
</feature>
<feature type="region of interest" description="Disordered" evidence="1">
    <location>
        <begin position="394"/>
        <end position="415"/>
    </location>
</feature>
<feature type="region of interest" description="Disordered" evidence="1">
    <location>
        <begin position="73"/>
        <end position="97"/>
    </location>
</feature>
<reference evidence="2" key="1">
    <citation type="submission" date="2020-11" db="EMBL/GenBank/DDBJ databases">
        <authorList>
            <person name="Tran Van P."/>
        </authorList>
    </citation>
    <scope>NUCLEOTIDE SEQUENCE</scope>
</reference>
<feature type="compositionally biased region" description="Polar residues" evidence="1">
    <location>
        <begin position="304"/>
        <end position="314"/>
    </location>
</feature>
<sequence length="430" mass="48974">MVRKMNYHVWLVMVPLVMDLRTNCFRHYFSIPILILALVVDGTACKQHISVAGVPRLQIDADRAIEAALNFRGPSSGSATAPISRQDMAPSERGKGREVRDDEGRVLEVIYPYLRGRRVGNHFGKTTLSRPDWDYNHDLLVISRPVQHEGDAFDNSATEADIARIYYFAPSAWLLSRLYNLNVYTGVCVECFRVSGLRREKSDNSRIITIANQLLSRGCGYQKPRWMNDLSSKDMRRWMNEIGNCLGYGSHDATGDNSCQPPLTPVPIAGVRDPHLGRCRYEGVVRRKEVNPHLRGGRVENHLGKTTPSSPNRDSNLDLPVLSSRAQNDKRVNQLRHREFIPTDATQVAVIFICSNLRPQLRRNKFCICPLFGIQLAQGMSRLVFGFEPHLRRNEPDYDSGPKHPLTLRPLSDDPDFHRAPCRIRRRTRE</sequence>
<name>A0A7R8Z4Q1_TIMDO</name>
<organism evidence="2">
    <name type="scientific">Timema douglasi</name>
    <name type="common">Walking stick</name>
    <dbReference type="NCBI Taxonomy" id="61478"/>
    <lineage>
        <taxon>Eukaryota</taxon>
        <taxon>Metazoa</taxon>
        <taxon>Ecdysozoa</taxon>
        <taxon>Arthropoda</taxon>
        <taxon>Hexapoda</taxon>
        <taxon>Insecta</taxon>
        <taxon>Pterygota</taxon>
        <taxon>Neoptera</taxon>
        <taxon>Polyneoptera</taxon>
        <taxon>Phasmatodea</taxon>
        <taxon>Timematodea</taxon>
        <taxon>Timematoidea</taxon>
        <taxon>Timematidae</taxon>
        <taxon>Timema</taxon>
    </lineage>
</organism>
<proteinExistence type="predicted"/>